<feature type="compositionally biased region" description="Polar residues" evidence="1">
    <location>
        <begin position="71"/>
        <end position="98"/>
    </location>
</feature>
<dbReference type="OrthoDB" id="5350396at2759"/>
<gene>
    <name evidence="2" type="ORF">PISL3812_03189</name>
</gene>
<reference evidence="2 3" key="1">
    <citation type="submission" date="2015-04" db="EMBL/GenBank/DDBJ databases">
        <authorList>
            <person name="Syromyatnikov M.Y."/>
            <person name="Popov V.N."/>
        </authorList>
    </citation>
    <scope>NUCLEOTIDE SEQUENCE [LARGE SCALE GENOMIC DNA]</scope>
    <source>
        <strain evidence="2">WF-38-12</strain>
    </source>
</reference>
<dbReference type="Proteomes" id="UP000054383">
    <property type="component" value="Unassembled WGS sequence"/>
</dbReference>
<feature type="region of interest" description="Disordered" evidence="1">
    <location>
        <begin position="197"/>
        <end position="226"/>
    </location>
</feature>
<dbReference type="AlphaFoldDB" id="A0A0U1LTT5"/>
<name>A0A0U1LTT5_TALIS</name>
<feature type="compositionally biased region" description="Basic and acidic residues" evidence="1">
    <location>
        <begin position="1"/>
        <end position="12"/>
    </location>
</feature>
<feature type="compositionally biased region" description="Low complexity" evidence="1">
    <location>
        <begin position="30"/>
        <end position="44"/>
    </location>
</feature>
<evidence type="ECO:0000256" key="1">
    <source>
        <dbReference type="SAM" id="MobiDB-lite"/>
    </source>
</evidence>
<feature type="compositionally biased region" description="Low complexity" evidence="1">
    <location>
        <begin position="51"/>
        <end position="61"/>
    </location>
</feature>
<organism evidence="2 3">
    <name type="scientific">Talaromyces islandicus</name>
    <name type="common">Penicillium islandicum</name>
    <dbReference type="NCBI Taxonomy" id="28573"/>
    <lineage>
        <taxon>Eukaryota</taxon>
        <taxon>Fungi</taxon>
        <taxon>Dikarya</taxon>
        <taxon>Ascomycota</taxon>
        <taxon>Pezizomycotina</taxon>
        <taxon>Eurotiomycetes</taxon>
        <taxon>Eurotiomycetidae</taxon>
        <taxon>Eurotiales</taxon>
        <taxon>Trichocomaceae</taxon>
        <taxon>Talaromyces</taxon>
        <taxon>Talaromyces sect. Islandici</taxon>
    </lineage>
</organism>
<feature type="region of interest" description="Disordered" evidence="1">
    <location>
        <begin position="111"/>
        <end position="161"/>
    </location>
</feature>
<evidence type="ECO:0000313" key="2">
    <source>
        <dbReference type="EMBL" id="CRG86186.1"/>
    </source>
</evidence>
<accession>A0A0U1LTT5</accession>
<proteinExistence type="predicted"/>
<dbReference type="STRING" id="28573.A0A0U1LTT5"/>
<protein>
    <submittedName>
        <fullName evidence="2">Protein LUTEIN DEFICIENT 5, chloroplastic</fullName>
    </submittedName>
</protein>
<dbReference type="OMA" id="TLLRMSM"/>
<feature type="compositionally biased region" description="Polar residues" evidence="1">
    <location>
        <begin position="148"/>
        <end position="161"/>
    </location>
</feature>
<dbReference type="EMBL" id="CVMT01000002">
    <property type="protein sequence ID" value="CRG86186.1"/>
    <property type="molecule type" value="Genomic_DNA"/>
</dbReference>
<feature type="region of interest" description="Disordered" evidence="1">
    <location>
        <begin position="1"/>
        <end position="98"/>
    </location>
</feature>
<keyword evidence="3" id="KW-1185">Reference proteome</keyword>
<evidence type="ECO:0000313" key="3">
    <source>
        <dbReference type="Proteomes" id="UP000054383"/>
    </source>
</evidence>
<sequence length="657" mass="72993">MPQPRTIKDYFKRPSFVTTPKEALREKESFSSSFPAASQPSSPLSDPPSDLPSQLLSSQQLPDEERPRATARSSVPVSSHHTSDATLQPASSFNSSQRIVKNGMEIVVDSDAESGESLDSSLESAEELLNRFLGSSSKHTKDSESPAPDSTSQPWSRASKFRYSQSRPVLNLKAKNYKFSMASLVTRSVDDSEAEAGVAKAKAQLQNEEHKNRSSPGGPDGNSGIHEDVLASAFAAEKEESELQRLLDAVRRTEALEVEKSWSFFGNGYNIQSPEFPRNSILPSARESFLRDPAPRERAFHSGILDFALARGLLPDEVILWVLQSVPLEPRDDLRYAYCRALKHVGGQRIESLIQPCDIELVFGSLGGTQTALNTSAEIVPQNSYNPEESPAEWKYLSSVLDLLRDISDRLHEDTRQHTLKLLLRLALDIYVTKHSTACSALETTIDSLLQSIPQGRFNELVQPLAKSTFQMIKDVTLQSQLLKHILPTNADIALFRARLALSFLTNDESILSEPAADVFNLKRITQHLRSAHFGSKLHQAKSSNNYDYSELKATTSLLNIVIDVDRAPTEFPSKEAESQFNNDVDALADRVKRIFSAIEDSGASHLKRTEAKQSLEALHYRIVFSIRSKPRVRSVFGIDDSQQTIQQSMAKRTAKS</sequence>